<protein>
    <submittedName>
        <fullName evidence="11">ABC transporter/ABC transporter transmembrane region</fullName>
    </submittedName>
</protein>
<dbReference type="SUPFAM" id="SSF90123">
    <property type="entry name" value="ABC transporter transmembrane region"/>
    <property type="match status" value="1"/>
</dbReference>
<feature type="transmembrane region" description="Helical" evidence="8">
    <location>
        <begin position="357"/>
        <end position="379"/>
    </location>
</feature>
<feature type="transmembrane region" description="Helical" evidence="8">
    <location>
        <begin position="276"/>
        <end position="295"/>
    </location>
</feature>
<evidence type="ECO:0000256" key="6">
    <source>
        <dbReference type="ARBA" id="ARBA00023136"/>
    </source>
</evidence>
<evidence type="ECO:0000256" key="2">
    <source>
        <dbReference type="ARBA" id="ARBA00022692"/>
    </source>
</evidence>
<dbReference type="InterPro" id="IPR017871">
    <property type="entry name" value="ABC_transporter-like_CS"/>
</dbReference>
<dbReference type="PROSITE" id="PS00211">
    <property type="entry name" value="ABC_TRANSPORTER_1"/>
    <property type="match status" value="1"/>
</dbReference>
<evidence type="ECO:0000256" key="8">
    <source>
        <dbReference type="SAM" id="Phobius"/>
    </source>
</evidence>
<dbReference type="Pfam" id="PF00664">
    <property type="entry name" value="ABC_membrane"/>
    <property type="match status" value="1"/>
</dbReference>
<dbReference type="GO" id="GO:0034040">
    <property type="term" value="F:ATPase-coupled lipid transmembrane transporter activity"/>
    <property type="evidence" value="ECO:0007669"/>
    <property type="project" value="TreeGrafter"/>
</dbReference>
<feature type="compositionally biased region" description="Low complexity" evidence="7">
    <location>
        <begin position="433"/>
        <end position="444"/>
    </location>
</feature>
<feature type="domain" description="ABC transmembrane type-1" evidence="10">
    <location>
        <begin position="138"/>
        <end position="406"/>
    </location>
</feature>
<keyword evidence="2 8" id="KW-0812">Transmembrane</keyword>
<dbReference type="PROSITE" id="PS50929">
    <property type="entry name" value="ABC_TM1F"/>
    <property type="match status" value="1"/>
</dbReference>
<feature type="transmembrane region" description="Helical" evidence="8">
    <location>
        <begin position="168"/>
        <end position="190"/>
    </location>
</feature>
<keyword evidence="3" id="KW-0547">Nucleotide-binding</keyword>
<reference evidence="12" key="1">
    <citation type="submission" date="2016-06" db="EMBL/GenBank/DDBJ databases">
        <title>Complete genome sequence of Actinoalloteichus fjordicus DSM 46855 (=ADI127-17), type strain of the new species Actinoalloteichus fjordicus.</title>
        <authorList>
            <person name="Ruckert C."/>
            <person name="Nouioui I."/>
            <person name="Willmese J."/>
            <person name="van Wezel G."/>
            <person name="Klenk H.-P."/>
            <person name="Kalinowski J."/>
            <person name="Zotchev S.B."/>
        </authorList>
    </citation>
    <scope>NUCLEOTIDE SEQUENCE [LARGE SCALE GENOMIC DNA]</scope>
    <source>
        <strain evidence="12">ADI127-7</strain>
    </source>
</reference>
<feature type="compositionally biased region" description="Basic residues" evidence="7">
    <location>
        <begin position="69"/>
        <end position="80"/>
    </location>
</feature>
<evidence type="ECO:0000259" key="10">
    <source>
        <dbReference type="PROSITE" id="PS50929"/>
    </source>
</evidence>
<feature type="compositionally biased region" description="Low complexity" evidence="7">
    <location>
        <begin position="477"/>
        <end position="514"/>
    </location>
</feature>
<evidence type="ECO:0000259" key="9">
    <source>
        <dbReference type="PROSITE" id="PS50893"/>
    </source>
</evidence>
<dbReference type="Gene3D" id="3.40.50.300">
    <property type="entry name" value="P-loop containing nucleotide triphosphate hydrolases"/>
    <property type="match status" value="1"/>
</dbReference>
<name>A0AAC9LEB2_9PSEU</name>
<dbReference type="GO" id="GO:0016887">
    <property type="term" value="F:ATP hydrolysis activity"/>
    <property type="evidence" value="ECO:0007669"/>
    <property type="project" value="InterPro"/>
</dbReference>
<evidence type="ECO:0000256" key="1">
    <source>
        <dbReference type="ARBA" id="ARBA00004651"/>
    </source>
</evidence>
<feature type="compositionally biased region" description="Polar residues" evidence="7">
    <location>
        <begin position="453"/>
        <end position="462"/>
    </location>
</feature>
<feature type="transmembrane region" description="Helical" evidence="8">
    <location>
        <begin position="247"/>
        <end position="270"/>
    </location>
</feature>
<evidence type="ECO:0000256" key="7">
    <source>
        <dbReference type="SAM" id="MobiDB-lite"/>
    </source>
</evidence>
<dbReference type="InterPro" id="IPR011527">
    <property type="entry name" value="ABC1_TM_dom"/>
</dbReference>
<feature type="compositionally biased region" description="Basic and acidic residues" evidence="7">
    <location>
        <begin position="30"/>
        <end position="40"/>
    </location>
</feature>
<dbReference type="InterPro" id="IPR003439">
    <property type="entry name" value="ABC_transporter-like_ATP-bd"/>
</dbReference>
<evidence type="ECO:0000256" key="4">
    <source>
        <dbReference type="ARBA" id="ARBA00022840"/>
    </source>
</evidence>
<dbReference type="InterPro" id="IPR027417">
    <property type="entry name" value="P-loop_NTPase"/>
</dbReference>
<feature type="domain" description="ABC transporter" evidence="9">
    <location>
        <begin position="554"/>
        <end position="785"/>
    </location>
</feature>
<organism evidence="11 12">
    <name type="scientific">Actinoalloteichus fjordicus</name>
    <dbReference type="NCBI Taxonomy" id="1612552"/>
    <lineage>
        <taxon>Bacteria</taxon>
        <taxon>Bacillati</taxon>
        <taxon>Actinomycetota</taxon>
        <taxon>Actinomycetes</taxon>
        <taxon>Pseudonocardiales</taxon>
        <taxon>Pseudonocardiaceae</taxon>
        <taxon>Actinoalloteichus</taxon>
    </lineage>
</organism>
<keyword evidence="4" id="KW-0067">ATP-binding</keyword>
<dbReference type="Proteomes" id="UP000185511">
    <property type="component" value="Chromosome"/>
</dbReference>
<dbReference type="PANTHER" id="PTHR24221">
    <property type="entry name" value="ATP-BINDING CASSETTE SUB-FAMILY B"/>
    <property type="match status" value="1"/>
</dbReference>
<accession>A0AAC9LEB2</accession>
<dbReference type="EMBL" id="CP016076">
    <property type="protein sequence ID" value="APU14699.1"/>
    <property type="molecule type" value="Genomic_DNA"/>
</dbReference>
<evidence type="ECO:0000313" key="12">
    <source>
        <dbReference type="Proteomes" id="UP000185511"/>
    </source>
</evidence>
<dbReference type="GO" id="GO:0005524">
    <property type="term" value="F:ATP binding"/>
    <property type="evidence" value="ECO:0007669"/>
    <property type="project" value="UniProtKB-KW"/>
</dbReference>
<sequence length="810" mass="81391">MTAEEQPAHGRRGTGDGVALEPGRPGLAGRPDRPDREDRSLRRRSPGGAGRGDRAAGAEAVMPEDAGGRLRRRARDRRGARGLGALPSPATSAVPGASAADEDRGRTPVDVGEVAVHRPPGPLRLLRRALAGSRRTVAVILGWSLVEGVPALLSGALVGLALDRGFGIGLPWIGTAWLLLLAGVCVIGAIGSRLVFARLGDVVEPLRDNLVTEVVRGVLHAAPGGASTGDAGAVARITRHVEVVRDVVAGLLVQARGLVVTTVASVVGLAVVAGPLIWLVLPPVVCALLLFALLLRPLARRQRDLVLADEGTAATAGTVFAGMRDVVACGASDTAITQVASGVEAQRRAAVRLGTAGALRVLIVGLGGLVPLLLVLAAAPGLVAEQRLSQGAVLAAMVYLTTGVQPTLIALAQTAGTAVLRLVTTLRRLAEGAAAPEDPGETATISSAAADPSRSTGESSGPRTEPDSGTAVVVREPAAGDAARPAASRAAGRPASPTGSTGSAGSTGSPQAAAEQAESDLPGAPTPAAERLPTASVARDASISGARCDGAPLLRVRGVTFGWGAAARPVVRDLSVELGPGDHLAVIGPSGIGKSTLAGLLTGGLRPACGTVTLGGVPVAAMRPAARGREIVLIPQETYLFAGTVRENLALLTPTADDGTLLAAAEAVGAAGLIRELGGLDSDIGHGGGALSAGQAQLIALSRAYATDAPVVVLDEATAHLDPRAEARAETAFAHRGGILVVIAHRLSSAVRARRVLLMDGARVHSGSHRELIESSRLYADLMRAWSVPAGAAAPGAAESPGEPGPGSAG</sequence>
<keyword evidence="6 8" id="KW-0472">Membrane</keyword>
<keyword evidence="12" id="KW-1185">Reference proteome</keyword>
<dbReference type="InterPro" id="IPR003593">
    <property type="entry name" value="AAA+_ATPase"/>
</dbReference>
<evidence type="ECO:0000256" key="5">
    <source>
        <dbReference type="ARBA" id="ARBA00022989"/>
    </source>
</evidence>
<keyword evidence="5 8" id="KW-1133">Transmembrane helix</keyword>
<evidence type="ECO:0000256" key="3">
    <source>
        <dbReference type="ARBA" id="ARBA00022741"/>
    </source>
</evidence>
<dbReference type="Gene3D" id="1.20.1560.10">
    <property type="entry name" value="ABC transporter type 1, transmembrane domain"/>
    <property type="match status" value="1"/>
</dbReference>
<dbReference type="SMART" id="SM00382">
    <property type="entry name" value="AAA"/>
    <property type="match status" value="1"/>
</dbReference>
<dbReference type="KEGG" id="acad:UA74_13205"/>
<dbReference type="GO" id="GO:0005886">
    <property type="term" value="C:plasma membrane"/>
    <property type="evidence" value="ECO:0007669"/>
    <property type="project" value="UniProtKB-SubCell"/>
</dbReference>
<feature type="transmembrane region" description="Helical" evidence="8">
    <location>
        <begin position="137"/>
        <end position="162"/>
    </location>
</feature>
<feature type="region of interest" description="Disordered" evidence="7">
    <location>
        <begin position="433"/>
        <end position="536"/>
    </location>
</feature>
<feature type="region of interest" description="Disordered" evidence="7">
    <location>
        <begin position="1"/>
        <end position="114"/>
    </location>
</feature>
<dbReference type="InterPro" id="IPR036640">
    <property type="entry name" value="ABC1_TM_sf"/>
</dbReference>
<proteinExistence type="predicted"/>
<dbReference type="PANTHER" id="PTHR24221:SF654">
    <property type="entry name" value="ATP-BINDING CASSETTE SUB-FAMILY B MEMBER 6"/>
    <property type="match status" value="1"/>
</dbReference>
<dbReference type="SUPFAM" id="SSF52540">
    <property type="entry name" value="P-loop containing nucleoside triphosphate hydrolases"/>
    <property type="match status" value="1"/>
</dbReference>
<dbReference type="PROSITE" id="PS50893">
    <property type="entry name" value="ABC_TRANSPORTER_2"/>
    <property type="match status" value="1"/>
</dbReference>
<comment type="subcellular location">
    <subcellularLocation>
        <location evidence="1">Cell membrane</location>
        <topology evidence="1">Multi-pass membrane protein</topology>
    </subcellularLocation>
</comment>
<dbReference type="AlphaFoldDB" id="A0AAC9LEB2"/>
<dbReference type="InterPro" id="IPR039421">
    <property type="entry name" value="Type_1_exporter"/>
</dbReference>
<gene>
    <name evidence="11" type="ORF">UA74_13205</name>
</gene>
<evidence type="ECO:0000313" key="11">
    <source>
        <dbReference type="EMBL" id="APU14699.1"/>
    </source>
</evidence>
<dbReference type="GO" id="GO:0140359">
    <property type="term" value="F:ABC-type transporter activity"/>
    <property type="evidence" value="ECO:0007669"/>
    <property type="project" value="InterPro"/>
</dbReference>
<dbReference type="Pfam" id="PF00005">
    <property type="entry name" value="ABC_tran"/>
    <property type="match status" value="1"/>
</dbReference>